<keyword evidence="3" id="KW-1185">Reference proteome</keyword>
<keyword evidence="2" id="KW-0482">Metalloprotease</keyword>
<organism evidence="2 3">
    <name type="scientific">Pseudomonas peradeniyensis</name>
    <dbReference type="NCBI Taxonomy" id="2745488"/>
    <lineage>
        <taxon>Bacteria</taxon>
        <taxon>Pseudomonadati</taxon>
        <taxon>Pseudomonadota</taxon>
        <taxon>Gammaproteobacteria</taxon>
        <taxon>Pseudomonadales</taxon>
        <taxon>Pseudomonadaceae</taxon>
        <taxon>Pseudomonas</taxon>
    </lineage>
</organism>
<dbReference type="GO" id="GO:0008237">
    <property type="term" value="F:metallopeptidase activity"/>
    <property type="evidence" value="ECO:0007669"/>
    <property type="project" value="UniProtKB-KW"/>
</dbReference>
<accession>A0ABT2V4B1</accession>
<dbReference type="Gene3D" id="3.40.390.10">
    <property type="entry name" value="Collagenase (Catalytic Domain)"/>
    <property type="match status" value="1"/>
</dbReference>
<evidence type="ECO:0000313" key="2">
    <source>
        <dbReference type="EMBL" id="MCU7236574.1"/>
    </source>
</evidence>
<protein>
    <submittedName>
        <fullName evidence="2">Zinc-dependent metalloprotease</fullName>
    </submittedName>
</protein>
<dbReference type="InterPro" id="IPR024079">
    <property type="entry name" value="MetalloPept_cat_dom_sf"/>
</dbReference>
<dbReference type="Proteomes" id="UP001139994">
    <property type="component" value="Unassembled WGS sequence"/>
</dbReference>
<feature type="region of interest" description="Disordered" evidence="1">
    <location>
        <begin position="186"/>
        <end position="209"/>
    </location>
</feature>
<dbReference type="PROSITE" id="PS51257">
    <property type="entry name" value="PROKAR_LIPOPROTEIN"/>
    <property type="match status" value="1"/>
</dbReference>
<evidence type="ECO:0000313" key="3">
    <source>
        <dbReference type="Proteomes" id="UP001139994"/>
    </source>
</evidence>
<dbReference type="Pfam" id="PF13688">
    <property type="entry name" value="Reprolysin_5"/>
    <property type="match status" value="1"/>
</dbReference>
<dbReference type="SUPFAM" id="SSF55486">
    <property type="entry name" value="Metalloproteases ('zincins'), catalytic domain"/>
    <property type="match status" value="1"/>
</dbReference>
<evidence type="ECO:0000256" key="1">
    <source>
        <dbReference type="SAM" id="MobiDB-lite"/>
    </source>
</evidence>
<comment type="caution">
    <text evidence="2">The sequence shown here is derived from an EMBL/GenBank/DDBJ whole genome shotgun (WGS) entry which is preliminary data.</text>
</comment>
<dbReference type="RefSeq" id="WP_082337603.1">
    <property type="nucleotide sequence ID" value="NZ_JAOSLA010000001.1"/>
</dbReference>
<keyword evidence="2" id="KW-0645">Protease</keyword>
<dbReference type="EMBL" id="JAOSLA010000001">
    <property type="protein sequence ID" value="MCU7236574.1"/>
    <property type="molecule type" value="Genomic_DNA"/>
</dbReference>
<reference evidence="2" key="3">
    <citation type="journal article" date="2023" name="mSystems">
        <title>Charting the Lipopeptidome of Nonpathogenic Pseudomonas.</title>
        <authorList>
            <person name="Cesa-Luna C."/>
            <person name="Geudens N."/>
            <person name="Girard L."/>
            <person name="De Roo V."/>
            <person name="Maklad H.R."/>
            <person name="Martins J.C."/>
            <person name="Hofte M."/>
            <person name="De Mot R."/>
        </authorList>
    </citation>
    <scope>NUCLEOTIDE SEQUENCE</scope>
    <source>
        <strain evidence="2">COR51</strain>
    </source>
</reference>
<proteinExistence type="predicted"/>
<sequence length="535" mass="60188">MEYSDWKKLFFIAGITLISACNSTTPSQTTSHSTERSAALFQLQPKLDKPALQTLQAHQGVHPYLTTLFNDPATLELHPVSVNPDLISRNTDTFSVPLPDGKTIKFRRKGADTVPDGMISWYGDISSDAKQHKSSAAEVDLDPFNWISIVRHDKQLIGSIHVNGNHYRLESIGGDQHVLVKLDKTKLPPKSKPRLTPRNNKPAANINTSPSSEKSLIRLLIVTTEQSRAKYPNVRQTLQQILTETNIYYNQSDTNLTLELSEILDAPYSESGKTYDDQLDDLTFEERALWKYVNPKRDRTKSSLVTLFSTSMEYCGLGWLEADKPFAYSVFSCTDSTLAHEIGHNLGADHEFPDSEGVIPRYAYGYESSIPSFRTLMTTSHDVIPYFSNPRLRYQGASLGTEKYNDAARRFDERREIVENFYPSPVYPNIVLTLSDDSNYCLVVARRSEDWAMVNWTPECKEEAIQPKSASISKWSGNGTLCFSNLLMSTKFCYSGTYNGDFKISNIFTGEGIPSGITFKKTGSGTPALIRYMYK</sequence>
<name>A0ABT2V4B1_9PSED</name>
<reference evidence="2" key="1">
    <citation type="journal article" date="2022" name="Microbiol. Spectr.">
        <title>An Nuclear Magnetic Resonance Fingerprint Matching Approach for the Identification and Structural Re-Evaluation of Pseudomonas Lipopeptides.</title>
        <authorList>
            <person name="De Roo V."/>
            <person name="Verleysen Y."/>
            <person name="Kovacs B."/>
            <person name="De Vleeschouwer M."/>
            <person name="Muangkaew P."/>
            <person name="Girard L."/>
            <person name="Hofte M."/>
            <person name="De Mot R."/>
            <person name="Madder A."/>
            <person name="Geudens N."/>
            <person name="Martins J.C."/>
        </authorList>
    </citation>
    <scope>NUCLEOTIDE SEQUENCE</scope>
    <source>
        <strain evidence="2">COR51</strain>
    </source>
</reference>
<gene>
    <name evidence="2" type="ORF">OC929_00790</name>
</gene>
<keyword evidence="2" id="KW-0378">Hydrolase</keyword>
<reference evidence="2" key="2">
    <citation type="submission" date="2022-09" db="EMBL/GenBank/DDBJ databases">
        <authorList>
            <person name="Cesa-Luna C."/>
            <person name="Girard L."/>
            <person name="Lood C."/>
            <person name="Hofte M."/>
            <person name="De Mot R."/>
        </authorList>
    </citation>
    <scope>NUCLEOTIDE SEQUENCE</scope>
    <source>
        <strain evidence="2">COR51</strain>
    </source>
</reference>